<evidence type="ECO:0000259" key="5">
    <source>
        <dbReference type="PROSITE" id="PS50977"/>
    </source>
</evidence>
<feature type="domain" description="HTH tetR-type" evidence="5">
    <location>
        <begin position="13"/>
        <end position="73"/>
    </location>
</feature>
<dbReference type="PRINTS" id="PR00455">
    <property type="entry name" value="HTHTETR"/>
</dbReference>
<dbReference type="InterPro" id="IPR050109">
    <property type="entry name" value="HTH-type_TetR-like_transc_reg"/>
</dbReference>
<evidence type="ECO:0000256" key="3">
    <source>
        <dbReference type="ARBA" id="ARBA00023163"/>
    </source>
</evidence>
<keyword evidence="7" id="KW-1185">Reference proteome</keyword>
<dbReference type="OrthoDB" id="4709704at2"/>
<dbReference type="EMBL" id="PYGA01000026">
    <property type="protein sequence ID" value="PSK89379.1"/>
    <property type="molecule type" value="Genomic_DNA"/>
</dbReference>
<dbReference type="Pfam" id="PF00440">
    <property type="entry name" value="TetR_N"/>
    <property type="match status" value="1"/>
</dbReference>
<dbReference type="SUPFAM" id="SSF46689">
    <property type="entry name" value="Homeodomain-like"/>
    <property type="match status" value="1"/>
</dbReference>
<dbReference type="RefSeq" id="WP_106586164.1">
    <property type="nucleotide sequence ID" value="NZ_PYGA01000026.1"/>
</dbReference>
<keyword evidence="3" id="KW-0804">Transcription</keyword>
<dbReference type="Pfam" id="PF17754">
    <property type="entry name" value="TetR_C_14"/>
    <property type="match status" value="1"/>
</dbReference>
<evidence type="ECO:0000256" key="1">
    <source>
        <dbReference type="ARBA" id="ARBA00023015"/>
    </source>
</evidence>
<dbReference type="InterPro" id="IPR009057">
    <property type="entry name" value="Homeodomain-like_sf"/>
</dbReference>
<sequence length="197" mass="21606">MTQGTGLRERKRIKTMRQVQEAALDLFDQHGFDAVTVERVAATAEVSPSSVYRYFGTKEGIVLWNPHQQSLGERLDHAVTESPPLEAMRRAISAFAADAAEWDESRDQRRMRYLMEVPAIQAAAASHVAPMSARMAALLAETTGREPTDFEVQVVSGALVGALLGAMHHWHSGGYTEPLADVLDRTFDTVANGLDLS</sequence>
<dbReference type="GO" id="GO:0000976">
    <property type="term" value="F:transcription cis-regulatory region binding"/>
    <property type="evidence" value="ECO:0007669"/>
    <property type="project" value="TreeGrafter"/>
</dbReference>
<evidence type="ECO:0000313" key="7">
    <source>
        <dbReference type="Proteomes" id="UP000240542"/>
    </source>
</evidence>
<dbReference type="InterPro" id="IPR001647">
    <property type="entry name" value="HTH_TetR"/>
</dbReference>
<name>A0A2P8CWQ7_9ACTN</name>
<dbReference type="AlphaFoldDB" id="A0A2P8CWQ7"/>
<dbReference type="Gene3D" id="1.10.10.60">
    <property type="entry name" value="Homeodomain-like"/>
    <property type="match status" value="1"/>
</dbReference>
<dbReference type="InterPro" id="IPR041347">
    <property type="entry name" value="MftR_C"/>
</dbReference>
<comment type="caution">
    <text evidence="6">The sequence shown here is derived from an EMBL/GenBank/DDBJ whole genome shotgun (WGS) entry which is preliminary data.</text>
</comment>
<feature type="DNA-binding region" description="H-T-H motif" evidence="4">
    <location>
        <begin position="36"/>
        <end position="55"/>
    </location>
</feature>
<dbReference type="Proteomes" id="UP000240542">
    <property type="component" value="Unassembled WGS sequence"/>
</dbReference>
<gene>
    <name evidence="6" type="ORF">CLV63_12615</name>
</gene>
<proteinExistence type="predicted"/>
<reference evidence="6 7" key="1">
    <citation type="submission" date="2018-03" db="EMBL/GenBank/DDBJ databases">
        <title>Genomic Encyclopedia of Archaeal and Bacterial Type Strains, Phase II (KMG-II): from individual species to whole genera.</title>
        <authorList>
            <person name="Goeker M."/>
        </authorList>
    </citation>
    <scope>NUCLEOTIDE SEQUENCE [LARGE SCALE GENOMIC DNA]</scope>
    <source>
        <strain evidence="6 7">DSM 45312</strain>
    </source>
</reference>
<evidence type="ECO:0000256" key="4">
    <source>
        <dbReference type="PROSITE-ProRule" id="PRU00335"/>
    </source>
</evidence>
<keyword evidence="2 4" id="KW-0238">DNA-binding</keyword>
<protein>
    <submittedName>
        <fullName evidence="6">TetR family transcriptional regulator</fullName>
    </submittedName>
</protein>
<dbReference type="PANTHER" id="PTHR30055">
    <property type="entry name" value="HTH-TYPE TRANSCRIPTIONAL REGULATOR RUTR"/>
    <property type="match status" value="1"/>
</dbReference>
<keyword evidence="1" id="KW-0805">Transcription regulation</keyword>
<dbReference type="PROSITE" id="PS50977">
    <property type="entry name" value="HTH_TETR_2"/>
    <property type="match status" value="1"/>
</dbReference>
<dbReference type="Gene3D" id="1.10.357.10">
    <property type="entry name" value="Tetracycline Repressor, domain 2"/>
    <property type="match status" value="1"/>
</dbReference>
<dbReference type="PANTHER" id="PTHR30055:SF234">
    <property type="entry name" value="HTH-TYPE TRANSCRIPTIONAL REGULATOR BETI"/>
    <property type="match status" value="1"/>
</dbReference>
<evidence type="ECO:0000256" key="2">
    <source>
        <dbReference type="ARBA" id="ARBA00023125"/>
    </source>
</evidence>
<dbReference type="GO" id="GO:0003700">
    <property type="term" value="F:DNA-binding transcription factor activity"/>
    <property type="evidence" value="ECO:0007669"/>
    <property type="project" value="TreeGrafter"/>
</dbReference>
<evidence type="ECO:0000313" key="6">
    <source>
        <dbReference type="EMBL" id="PSK89379.1"/>
    </source>
</evidence>
<organism evidence="6 7">
    <name type="scientific">Murinocardiopsis flavida</name>
    <dbReference type="NCBI Taxonomy" id="645275"/>
    <lineage>
        <taxon>Bacteria</taxon>
        <taxon>Bacillati</taxon>
        <taxon>Actinomycetota</taxon>
        <taxon>Actinomycetes</taxon>
        <taxon>Streptosporangiales</taxon>
        <taxon>Nocardiopsidaceae</taxon>
        <taxon>Murinocardiopsis</taxon>
    </lineage>
</organism>
<accession>A0A2P8CWQ7</accession>